<dbReference type="OMA" id="MIIHESG"/>
<dbReference type="InterPro" id="IPR018490">
    <property type="entry name" value="cNMP-bd_dom_sf"/>
</dbReference>
<organism evidence="2 3">
    <name type="scientific">Acanthamoeba castellanii (strain ATCC 30010 / Neff)</name>
    <dbReference type="NCBI Taxonomy" id="1257118"/>
    <lineage>
        <taxon>Eukaryota</taxon>
        <taxon>Amoebozoa</taxon>
        <taxon>Discosea</taxon>
        <taxon>Longamoebia</taxon>
        <taxon>Centramoebida</taxon>
        <taxon>Acanthamoebidae</taxon>
        <taxon>Acanthamoeba</taxon>
    </lineage>
</organism>
<dbReference type="InterPro" id="IPR014710">
    <property type="entry name" value="RmlC-like_jellyroll"/>
</dbReference>
<dbReference type="SUPFAM" id="SSF51206">
    <property type="entry name" value="cAMP-binding domain-like"/>
    <property type="match status" value="2"/>
</dbReference>
<name>L8GMG3_ACACF</name>
<dbReference type="Pfam" id="PF00027">
    <property type="entry name" value="cNMP_binding"/>
    <property type="match status" value="2"/>
</dbReference>
<gene>
    <name evidence="2" type="ORF">ACA1_131550</name>
</gene>
<accession>L8GMG3</accession>
<dbReference type="InterPro" id="IPR000595">
    <property type="entry name" value="cNMP-bd_dom"/>
</dbReference>
<feature type="domain" description="Cyclic nucleotide-binding" evidence="1">
    <location>
        <begin position="812"/>
        <end position="938"/>
    </location>
</feature>
<dbReference type="Pfam" id="PF23023">
    <property type="entry name" value="Anti-Pycsar_Apyc1"/>
    <property type="match status" value="1"/>
</dbReference>
<dbReference type="PANTHER" id="PTHR11635">
    <property type="entry name" value="CAMP-DEPENDENT PROTEIN KINASE REGULATORY CHAIN"/>
    <property type="match status" value="1"/>
</dbReference>
<dbReference type="InterPro" id="IPR050503">
    <property type="entry name" value="cAMP-dep_PK_reg_su-like"/>
</dbReference>
<dbReference type="OrthoDB" id="421226at2759"/>
<reference evidence="2 3" key="1">
    <citation type="journal article" date="2013" name="Genome Biol.">
        <title>Genome of Acanthamoeba castellanii highlights extensive lateral gene transfer and early evolution of tyrosine kinase signaling.</title>
        <authorList>
            <person name="Clarke M."/>
            <person name="Lohan A.J."/>
            <person name="Liu B."/>
            <person name="Lagkouvardos I."/>
            <person name="Roy S."/>
            <person name="Zafar N."/>
            <person name="Bertelli C."/>
            <person name="Schilde C."/>
            <person name="Kianianmomeni A."/>
            <person name="Burglin T.R."/>
            <person name="Frech C."/>
            <person name="Turcotte B."/>
            <person name="Kopec K.O."/>
            <person name="Synnott J.M."/>
            <person name="Choo C."/>
            <person name="Paponov I."/>
            <person name="Finkler A."/>
            <person name="Soon Heng Tan C."/>
            <person name="Hutchins A.P."/>
            <person name="Weinmeier T."/>
            <person name="Rattei T."/>
            <person name="Chu J.S."/>
            <person name="Gimenez G."/>
            <person name="Irimia M."/>
            <person name="Rigden D.J."/>
            <person name="Fitzpatrick D.A."/>
            <person name="Lorenzo-Morales J."/>
            <person name="Bateman A."/>
            <person name="Chiu C.H."/>
            <person name="Tang P."/>
            <person name="Hegemann P."/>
            <person name="Fromm H."/>
            <person name="Raoult D."/>
            <person name="Greub G."/>
            <person name="Miranda-Saavedra D."/>
            <person name="Chen N."/>
            <person name="Nash P."/>
            <person name="Ginger M.L."/>
            <person name="Horn M."/>
            <person name="Schaap P."/>
            <person name="Caler L."/>
            <person name="Loftus B."/>
        </authorList>
    </citation>
    <scope>NUCLEOTIDE SEQUENCE [LARGE SCALE GENOMIC DNA]</scope>
    <source>
        <strain evidence="2 3">Neff</strain>
    </source>
</reference>
<evidence type="ECO:0000259" key="1">
    <source>
        <dbReference type="PROSITE" id="PS50042"/>
    </source>
</evidence>
<dbReference type="Proteomes" id="UP000011083">
    <property type="component" value="Unassembled WGS sequence"/>
</dbReference>
<dbReference type="GO" id="GO:0034236">
    <property type="term" value="F:protein kinase A catalytic subunit binding"/>
    <property type="evidence" value="ECO:0007669"/>
    <property type="project" value="TreeGrafter"/>
</dbReference>
<sequence length="962" mass="106816">MAHLASAAEEVGQLLTRHHGGLDWPALLGSLRQLAFDVNQSGTTTTTAGAVAAEKVRPLADLFVEVFALSSKISLVLDDAGVTDRVAAIFARHADPASLAIAPPSAAAAAGGEKNMDGLVQDFAEVVELASVTTLPTLYATVTNDFFAGLRSLQGESAGGQELLARALQYLASKSDQSQGYQILGEDKPYLSGHFFNSEEKGVYLYNGSFGLLQVGIPPETIKTYMSKGQPVPHIYVLPPRLFMGAVNFGEVEFPIYFNFFIKKAFQNPDLRVIMIGTKDQLEKVRVSFQESVFGPEEHHLYIDDEIGEAKKAEGYKVDFTAERGFLAYKDKSGKQPPLSHFADFKVFDENGEVDFTHKYEGQDSSEAKTVQIRVVQRNHLLRVYEDGVLGGIMETNASDRIGTNGGGSGVDKADDAAAPVLEPFEPPVFGITFIGTSHGFDAKGRTTGFIIWLNGYGVLVDPPMQTTDSFAATYGIHHRFVTKVILTHCHSDHDSGVIQMILEGEKIELYTTRTVNESYKRKVNAITGLADVGEYYTFRPVLIGDKVNIHGAEFEFDYSFHTVPTVRFKLSFLGKSISYSSDTYYNPQALASLVSQGIINYQREISLRMFLFDADMIIHESGSIKKKLYIVHCSGIPEYVETETSEGNKLRVKVTHLKRPQTEETVALAVSKYAEGYSRASLLFRMFCDVWYFRNLSPARVSRLFSACTEETRQPGDVVVKSGEQRRLVRSLGRGQFFGESALGCDHQAKRTATVVARTGVTLLSLPSAMFRESQKQAELAYVHATPVEVDLERVRKYRQFVCSSLCRSYLFSSLYGEQLEAIAASIDDRERVYHKNEVVFRQGDLEPSFFLIYKGSIRLEKTNPDAPADDASVEFMRLGVGDSFGEMSLITGLPRSATAIACEDTTLLELNRDRFESLLAQYQNIRYHVMHVVSERLKESQKFDEHIRKRASSPRASTKE</sequence>
<dbReference type="SUPFAM" id="SSF56281">
    <property type="entry name" value="Metallo-hydrolase/oxidoreductase"/>
    <property type="match status" value="1"/>
</dbReference>
<dbReference type="PROSITE" id="PS50042">
    <property type="entry name" value="CNMP_BINDING_3"/>
    <property type="match status" value="2"/>
</dbReference>
<dbReference type="InterPro" id="IPR036866">
    <property type="entry name" value="RibonucZ/Hydroxyglut_hydro"/>
</dbReference>
<dbReference type="Gene3D" id="3.60.15.10">
    <property type="entry name" value="Ribonuclease Z/Hydroxyacylglutathione hydrolase-like"/>
    <property type="match status" value="1"/>
</dbReference>
<keyword evidence="3" id="KW-1185">Reference proteome</keyword>
<dbReference type="AlphaFoldDB" id="L8GMG3"/>
<dbReference type="CDD" id="cd00038">
    <property type="entry name" value="CAP_ED"/>
    <property type="match status" value="2"/>
</dbReference>
<dbReference type="GO" id="GO:0023052">
    <property type="term" value="P:signaling"/>
    <property type="evidence" value="ECO:0007669"/>
    <property type="project" value="UniProtKB-ARBA"/>
</dbReference>
<dbReference type="Gene3D" id="2.60.120.10">
    <property type="entry name" value="Jelly Rolls"/>
    <property type="match status" value="2"/>
</dbReference>
<proteinExistence type="predicted"/>
<dbReference type="GO" id="GO:0005829">
    <property type="term" value="C:cytosol"/>
    <property type="evidence" value="ECO:0007669"/>
    <property type="project" value="TreeGrafter"/>
</dbReference>
<dbReference type="GO" id="GO:0005952">
    <property type="term" value="C:cAMP-dependent protein kinase complex"/>
    <property type="evidence" value="ECO:0007669"/>
    <property type="project" value="InterPro"/>
</dbReference>
<dbReference type="PANTHER" id="PTHR11635:SF152">
    <property type="entry name" value="CAMP-DEPENDENT PROTEIN KINASE TYPE I REGULATORY SUBUNIT-RELATED"/>
    <property type="match status" value="1"/>
</dbReference>
<dbReference type="GeneID" id="14914752"/>
<dbReference type="SMART" id="SM00100">
    <property type="entry name" value="cNMP"/>
    <property type="match status" value="2"/>
</dbReference>
<dbReference type="PROSITE" id="PS00889">
    <property type="entry name" value="CNMP_BINDING_2"/>
    <property type="match status" value="2"/>
</dbReference>
<dbReference type="RefSeq" id="XP_004336175.1">
    <property type="nucleotide sequence ID" value="XM_004336127.1"/>
</dbReference>
<evidence type="ECO:0000313" key="3">
    <source>
        <dbReference type="Proteomes" id="UP000011083"/>
    </source>
</evidence>
<dbReference type="GO" id="GO:0007154">
    <property type="term" value="P:cell communication"/>
    <property type="evidence" value="ECO:0007669"/>
    <property type="project" value="UniProtKB-ARBA"/>
</dbReference>
<dbReference type="GO" id="GO:0004862">
    <property type="term" value="F:cAMP-dependent protein kinase inhibitor activity"/>
    <property type="evidence" value="ECO:0007669"/>
    <property type="project" value="TreeGrafter"/>
</dbReference>
<dbReference type="EMBL" id="KB008070">
    <property type="protein sequence ID" value="ELR14162.1"/>
    <property type="molecule type" value="Genomic_DNA"/>
</dbReference>
<dbReference type="STRING" id="1257118.L8GMG3"/>
<dbReference type="GO" id="GO:0030552">
    <property type="term" value="F:cAMP binding"/>
    <property type="evidence" value="ECO:0007669"/>
    <property type="project" value="TreeGrafter"/>
</dbReference>
<dbReference type="VEuPathDB" id="AmoebaDB:ACA1_131550"/>
<feature type="domain" description="Cyclic nucleotide-binding" evidence="1">
    <location>
        <begin position="718"/>
        <end position="774"/>
    </location>
</feature>
<dbReference type="KEGG" id="acan:ACA1_131550"/>
<protein>
    <submittedName>
        <fullName evidence="2">Cyclic nucleotidebinding domain containing protein</fullName>
    </submittedName>
</protein>
<evidence type="ECO:0000313" key="2">
    <source>
        <dbReference type="EMBL" id="ELR14162.1"/>
    </source>
</evidence>
<dbReference type="InterPro" id="IPR018488">
    <property type="entry name" value="cNMP-bd_CS"/>
</dbReference>
<dbReference type="CDD" id="cd07738">
    <property type="entry name" value="DdPDE5-like_MBL-fold"/>
    <property type="match status" value="1"/>
</dbReference>